<feature type="non-terminal residue" evidence="2">
    <location>
        <position position="1"/>
    </location>
</feature>
<sequence length="217" mass="25272">QHEAKIRSLTEYAQSLELRKRHLEEAHDALGEELARLQAQGAEVPGRCWDPRGCLGWPELRPRAAQAALELQLESQREAQHKQLARLRDEVNERQKTIDELRDQNQKLELELERLRAEHEALRGEERAKAARLQELTLLYERHEQSKQDLKGLEETVARELQTLHNLRKLFVQDVTTRVKKSAELEPEDSGGLHSQKQKISFLENNLEQLTKVHKQV</sequence>
<name>A0AA97NAU8_9PASS</name>
<feature type="non-terminal residue" evidence="2">
    <location>
        <position position="217"/>
    </location>
</feature>
<feature type="coiled-coil region" evidence="1">
    <location>
        <begin position="6"/>
        <end position="40"/>
    </location>
</feature>
<protein>
    <submittedName>
        <fullName evidence="2">KIF5A protein</fullName>
    </submittedName>
</protein>
<evidence type="ECO:0000313" key="3">
    <source>
        <dbReference type="Proteomes" id="UP000521578"/>
    </source>
</evidence>
<dbReference type="Proteomes" id="UP000521578">
    <property type="component" value="Unassembled WGS sequence"/>
</dbReference>
<keyword evidence="3" id="KW-1185">Reference proteome</keyword>
<gene>
    <name evidence="2" type="primary">Kif5a</name>
    <name evidence="2" type="ORF">MENNOV_R14992</name>
</gene>
<feature type="coiled-coil region" evidence="1">
    <location>
        <begin position="70"/>
        <end position="213"/>
    </location>
</feature>
<dbReference type="AlphaFoldDB" id="A0AA97NAU8"/>
<proteinExistence type="predicted"/>
<evidence type="ECO:0000313" key="2">
    <source>
        <dbReference type="EMBL" id="NXF00059.1"/>
    </source>
</evidence>
<organism evidence="2">
    <name type="scientific">Menura novaehollandiae</name>
    <name type="common">superb lyrebird</name>
    <dbReference type="NCBI Taxonomy" id="47692"/>
    <lineage>
        <taxon>Eukaryota</taxon>
        <taxon>Metazoa</taxon>
        <taxon>Chordata</taxon>
        <taxon>Craniata</taxon>
        <taxon>Vertebrata</taxon>
        <taxon>Euteleostomi</taxon>
        <taxon>Archelosauria</taxon>
        <taxon>Archosauria</taxon>
        <taxon>Dinosauria</taxon>
        <taxon>Saurischia</taxon>
        <taxon>Theropoda</taxon>
        <taxon>Coelurosauria</taxon>
        <taxon>Aves</taxon>
        <taxon>Neognathae</taxon>
        <taxon>Neoaves</taxon>
        <taxon>Telluraves</taxon>
        <taxon>Australaves</taxon>
        <taxon>Passeriformes</taxon>
        <taxon>Menuridae</taxon>
        <taxon>Menura</taxon>
    </lineage>
</organism>
<evidence type="ECO:0000256" key="1">
    <source>
        <dbReference type="SAM" id="Coils"/>
    </source>
</evidence>
<comment type="caution">
    <text evidence="2">The sequence shown here is derived from an EMBL/GenBank/DDBJ whole genome shotgun (WGS) entry which is preliminary data.</text>
</comment>
<reference evidence="2" key="1">
    <citation type="submission" date="2022-12" db="EMBL/GenBank/DDBJ databases">
        <title>Bird 10,000 Genomes (B10K) Project - Family phase.</title>
        <authorList>
            <person name="Zhang G."/>
        </authorList>
    </citation>
    <scope>NUCLEOTIDE SEQUENCE</scope>
    <source>
        <strain evidence="2">B10K-CU-030-46</strain>
        <tissue evidence="2">Muscle</tissue>
    </source>
</reference>
<keyword evidence="1" id="KW-0175">Coiled coil</keyword>
<accession>A0AA97NAU8</accession>
<dbReference type="EMBL" id="VWPS01001259">
    <property type="protein sequence ID" value="NXF00059.1"/>
    <property type="molecule type" value="Genomic_DNA"/>
</dbReference>